<protein>
    <submittedName>
        <fullName evidence="1">Uncharacterized protein</fullName>
    </submittedName>
</protein>
<name>A0ABN8QGY9_9CNID</name>
<comment type="caution">
    <text evidence="1">The sequence shown here is derived from an EMBL/GenBank/DDBJ whole genome shotgun (WGS) entry which is preliminary data.</text>
</comment>
<organism evidence="1 2">
    <name type="scientific">Porites lobata</name>
    <dbReference type="NCBI Taxonomy" id="104759"/>
    <lineage>
        <taxon>Eukaryota</taxon>
        <taxon>Metazoa</taxon>
        <taxon>Cnidaria</taxon>
        <taxon>Anthozoa</taxon>
        <taxon>Hexacorallia</taxon>
        <taxon>Scleractinia</taxon>
        <taxon>Fungiina</taxon>
        <taxon>Poritidae</taxon>
        <taxon>Porites</taxon>
    </lineage>
</organism>
<gene>
    <name evidence="1" type="ORF">PLOB_00005355</name>
</gene>
<dbReference type="Proteomes" id="UP001159405">
    <property type="component" value="Unassembled WGS sequence"/>
</dbReference>
<sequence length="239" mass="27196">MANESCDLVLNLQSSGDSERGHLFWNTSSVEMKFSVERQWIKAVRKAKRKPNYGMLNMDSQLEEVVGNKLELVGPMIDSYLHEIGRSMKCKLSMSKATGLVNPVSLFIPWSVFRHVLVLVRGYSGDVHSQGKGSKHVLTLTKMDSLRKLFSPSRFSGETFFAQRHFKRYVCMYVRVPSKAGGKTESIYNGRSTIVVTESTPFCMTYDMKTQRVTVTFYIQRYTAEHFVMDSSLQALMNG</sequence>
<reference evidence="1 2" key="1">
    <citation type="submission" date="2022-05" db="EMBL/GenBank/DDBJ databases">
        <authorList>
            <consortium name="Genoscope - CEA"/>
            <person name="William W."/>
        </authorList>
    </citation>
    <scope>NUCLEOTIDE SEQUENCE [LARGE SCALE GENOMIC DNA]</scope>
</reference>
<evidence type="ECO:0000313" key="2">
    <source>
        <dbReference type="Proteomes" id="UP001159405"/>
    </source>
</evidence>
<dbReference type="EMBL" id="CALNXK010000123">
    <property type="protein sequence ID" value="CAH3162498.1"/>
    <property type="molecule type" value="Genomic_DNA"/>
</dbReference>
<accession>A0ABN8QGY9</accession>
<evidence type="ECO:0000313" key="1">
    <source>
        <dbReference type="EMBL" id="CAH3162498.1"/>
    </source>
</evidence>
<keyword evidence="2" id="KW-1185">Reference proteome</keyword>
<proteinExistence type="predicted"/>